<comment type="pathway">
    <text evidence="6">Amino-acid degradation; L-alanine degradation via transaminase pathway; pyruvate from L-alanine: step 1/1.</text>
</comment>
<dbReference type="GO" id="GO:0005737">
    <property type="term" value="C:cytoplasm"/>
    <property type="evidence" value="ECO:0007669"/>
    <property type="project" value="UniProtKB-ARBA"/>
</dbReference>
<evidence type="ECO:0000313" key="12">
    <source>
        <dbReference type="Proteomes" id="UP001230051"/>
    </source>
</evidence>
<dbReference type="GO" id="GO:0030170">
    <property type="term" value="F:pyridoxal phosphate binding"/>
    <property type="evidence" value="ECO:0007669"/>
    <property type="project" value="InterPro"/>
</dbReference>
<keyword evidence="5" id="KW-0663">Pyridoxal phosphate</keyword>
<evidence type="ECO:0000259" key="10">
    <source>
        <dbReference type="Pfam" id="PF00155"/>
    </source>
</evidence>
<evidence type="ECO:0000256" key="8">
    <source>
        <dbReference type="ARBA" id="ARBA00026106"/>
    </source>
</evidence>
<comment type="catalytic activity">
    <reaction evidence="9">
        <text>L-alanine + 2-oxoglutarate = pyruvate + L-glutamate</text>
        <dbReference type="Rhea" id="RHEA:19453"/>
        <dbReference type="ChEBI" id="CHEBI:15361"/>
        <dbReference type="ChEBI" id="CHEBI:16810"/>
        <dbReference type="ChEBI" id="CHEBI:29985"/>
        <dbReference type="ChEBI" id="CHEBI:57972"/>
        <dbReference type="EC" id="2.6.1.2"/>
    </reaction>
</comment>
<dbReference type="FunFam" id="3.40.640.10:FF:000129">
    <property type="entry name" value="Alanine aminotransferase 2"/>
    <property type="match status" value="1"/>
</dbReference>
<name>A0AAD8GG42_ACIOX</name>
<keyword evidence="12" id="KW-1185">Reference proteome</keyword>
<protein>
    <recommendedName>
        <fullName evidence="8">alanine transaminase</fullName>
        <ecNumber evidence="8">2.6.1.2</ecNumber>
    </recommendedName>
</protein>
<dbReference type="InterPro" id="IPR045088">
    <property type="entry name" value="ALAT1/2-like"/>
</dbReference>
<feature type="domain" description="Aminotransferase class I/classII large" evidence="10">
    <location>
        <begin position="94"/>
        <end position="471"/>
    </location>
</feature>
<dbReference type="EC" id="2.6.1.2" evidence="8"/>
<dbReference type="InterPro" id="IPR015424">
    <property type="entry name" value="PyrdxlP-dep_Trfase"/>
</dbReference>
<evidence type="ECO:0000256" key="5">
    <source>
        <dbReference type="ARBA" id="ARBA00022898"/>
    </source>
</evidence>
<proteinExistence type="inferred from homology"/>
<dbReference type="InterPro" id="IPR015421">
    <property type="entry name" value="PyrdxlP-dep_Trfase_major"/>
</dbReference>
<dbReference type="SUPFAM" id="SSF53383">
    <property type="entry name" value="PLP-dependent transferases"/>
    <property type="match status" value="1"/>
</dbReference>
<evidence type="ECO:0000256" key="9">
    <source>
        <dbReference type="ARBA" id="ARBA00047412"/>
    </source>
</evidence>
<dbReference type="FunFam" id="3.90.1150.10:FF:000345">
    <property type="entry name" value="Alanine aminotransferase 2"/>
    <property type="match status" value="1"/>
</dbReference>
<reference evidence="11" key="1">
    <citation type="submission" date="2022-02" db="EMBL/GenBank/DDBJ databases">
        <title>Atlantic sturgeon de novo genome assembly.</title>
        <authorList>
            <person name="Stock M."/>
            <person name="Klopp C."/>
            <person name="Guiguen Y."/>
            <person name="Cabau C."/>
            <person name="Parinello H."/>
            <person name="Santidrian Yebra-Pimentel E."/>
            <person name="Kuhl H."/>
            <person name="Dirks R.P."/>
            <person name="Guessner J."/>
            <person name="Wuertz S."/>
            <person name="Du K."/>
            <person name="Schartl M."/>
        </authorList>
    </citation>
    <scope>NUCLEOTIDE SEQUENCE</scope>
    <source>
        <strain evidence="11">STURGEONOMICS-FGT-2020</strain>
        <tissue evidence="11">Whole blood</tissue>
    </source>
</reference>
<keyword evidence="4" id="KW-0808">Transferase</keyword>
<dbReference type="Gene3D" id="3.90.1150.10">
    <property type="entry name" value="Aspartate Aminotransferase, domain 1"/>
    <property type="match status" value="1"/>
</dbReference>
<evidence type="ECO:0000256" key="1">
    <source>
        <dbReference type="ARBA" id="ARBA00001933"/>
    </source>
</evidence>
<dbReference type="GO" id="GO:0004021">
    <property type="term" value="F:L-alanine:2-oxoglutarate aminotransferase activity"/>
    <property type="evidence" value="ECO:0007669"/>
    <property type="project" value="UniProtKB-EC"/>
</dbReference>
<dbReference type="InterPro" id="IPR004839">
    <property type="entry name" value="Aminotransferase_I/II_large"/>
</dbReference>
<dbReference type="FunFam" id="1.10.287.1970:FF:000001">
    <property type="entry name" value="Alanine aminotransferase 2"/>
    <property type="match status" value="1"/>
</dbReference>
<dbReference type="Proteomes" id="UP001230051">
    <property type="component" value="Unassembled WGS sequence"/>
</dbReference>
<dbReference type="Pfam" id="PF00155">
    <property type="entry name" value="Aminotran_1_2"/>
    <property type="match status" value="1"/>
</dbReference>
<dbReference type="PANTHER" id="PTHR11751:SF469">
    <property type="entry name" value="ALANINE TRANSAMINASE"/>
    <property type="match status" value="1"/>
</dbReference>
<evidence type="ECO:0000256" key="3">
    <source>
        <dbReference type="ARBA" id="ARBA00022576"/>
    </source>
</evidence>
<comment type="caution">
    <text evidence="11">The sequence shown here is derived from an EMBL/GenBank/DDBJ whole genome shotgun (WGS) entry which is preliminary data.</text>
</comment>
<dbReference type="PANTHER" id="PTHR11751">
    <property type="entry name" value="ALANINE AMINOTRANSFERASE"/>
    <property type="match status" value="1"/>
</dbReference>
<dbReference type="Gene3D" id="3.40.640.10">
    <property type="entry name" value="Type I PLP-dependent aspartate aminotransferase-like (Major domain)"/>
    <property type="match status" value="1"/>
</dbReference>
<evidence type="ECO:0000313" key="11">
    <source>
        <dbReference type="EMBL" id="KAK1173897.1"/>
    </source>
</evidence>
<organism evidence="11 12">
    <name type="scientific">Acipenser oxyrinchus oxyrinchus</name>
    <dbReference type="NCBI Taxonomy" id="40147"/>
    <lineage>
        <taxon>Eukaryota</taxon>
        <taxon>Metazoa</taxon>
        <taxon>Chordata</taxon>
        <taxon>Craniata</taxon>
        <taxon>Vertebrata</taxon>
        <taxon>Euteleostomi</taxon>
        <taxon>Actinopterygii</taxon>
        <taxon>Chondrostei</taxon>
        <taxon>Acipenseriformes</taxon>
        <taxon>Acipenseridae</taxon>
        <taxon>Acipenser</taxon>
    </lineage>
</organism>
<keyword evidence="3 11" id="KW-0032">Aminotransferase</keyword>
<evidence type="ECO:0000256" key="7">
    <source>
        <dbReference type="ARBA" id="ARBA00025785"/>
    </source>
</evidence>
<evidence type="ECO:0000256" key="4">
    <source>
        <dbReference type="ARBA" id="ARBA00022679"/>
    </source>
</evidence>
<comment type="subunit">
    <text evidence="2">Homodimer.</text>
</comment>
<dbReference type="CDD" id="cd00609">
    <property type="entry name" value="AAT_like"/>
    <property type="match status" value="1"/>
</dbReference>
<dbReference type="EMBL" id="JAGXEW010000003">
    <property type="protein sequence ID" value="KAK1173897.1"/>
    <property type="molecule type" value="Genomic_DNA"/>
</dbReference>
<dbReference type="AlphaFoldDB" id="A0AAD8GG42"/>
<evidence type="ECO:0000256" key="6">
    <source>
        <dbReference type="ARBA" id="ARBA00025708"/>
    </source>
</evidence>
<accession>A0AAD8GG42</accession>
<comment type="cofactor">
    <cofactor evidence="1">
        <name>pyridoxal 5'-phosphate</name>
        <dbReference type="ChEBI" id="CHEBI:597326"/>
    </cofactor>
</comment>
<gene>
    <name evidence="11" type="primary">gpt2</name>
    <name evidence="11" type="ORF">AOXY_G4134</name>
</gene>
<evidence type="ECO:0000256" key="2">
    <source>
        <dbReference type="ARBA" id="ARBA00011738"/>
    </source>
</evidence>
<dbReference type="Gene3D" id="1.10.287.1970">
    <property type="match status" value="1"/>
</dbReference>
<sequence>MAAQRKTVTLLEVNSTIRNMKLPAKGVLVSRAAEITQELQQGVPKPFKAVISVHFGDGHAMGMKPITFIRQVMAACFYPELLDSEQLPDDVRSRAKIQLQKCDGGSIGSYCDSSGLLHVRQSVSRYIERRDGGVPCDPGDIYITGGAQRALQLVLKMLVHSEGHSKTGVLVPVPSYIRFNNAVEEQGGVMLPYHLSEEQSWELEIEELQRALRTARGQKCSPRVLYVINPGNPTGQVQSRKSIEEVIRFAAEEKLFLMADEVYQDNVFGDDCEFLSYKKVLFEMGPEYFHSVELTSFNSISKGFAGECGFRCGYLEFVNLDPQVRRYAQQVNSVECCPPTPGQIILDTLMNPPLPGEPSYPSFTAERQASLDTLAHNARLAERTLNSVPGISYVPVQAAMYCFPRIHMPSRAVQRAQAQGLAPDLFYCLRLLEETGVAAGPGSDLGQREGTHHIRFCILIPTEKLQVVLSSLKSFHLKFTQEFS</sequence>
<dbReference type="InterPro" id="IPR015422">
    <property type="entry name" value="PyrdxlP-dep_Trfase_small"/>
</dbReference>
<comment type="similarity">
    <text evidence="7">Belongs to the class-I pyridoxal-phosphate-dependent aminotransferase family. Alanine aminotransferase subfamily.</text>
</comment>